<feature type="compositionally biased region" description="Basic and acidic residues" evidence="1">
    <location>
        <begin position="42"/>
        <end position="51"/>
    </location>
</feature>
<sequence length="86" mass="9502">MSLGDARLLLWRRSSSNRCPLRQVDVRLLLHKRYCIEIHQAKSMPKSRDSPKSMPNSKFAQVDGSATAGKGENEVDDPVCSGVATC</sequence>
<reference evidence="2 3" key="1">
    <citation type="submission" date="2019-09" db="EMBL/GenBank/DDBJ databases">
        <authorList>
            <person name="Ou C."/>
        </authorList>
    </citation>
    <scope>NUCLEOTIDE SEQUENCE [LARGE SCALE GENOMIC DNA]</scope>
    <source>
        <strain evidence="2">S2</strain>
        <tissue evidence="2">Leaf</tissue>
    </source>
</reference>
<accession>A0A5N5FPI6</accession>
<comment type="caution">
    <text evidence="2">The sequence shown here is derived from an EMBL/GenBank/DDBJ whole genome shotgun (WGS) entry which is preliminary data.</text>
</comment>
<reference evidence="2 3" key="3">
    <citation type="submission" date="2019-11" db="EMBL/GenBank/DDBJ databases">
        <title>A de novo genome assembly of a pear dwarfing rootstock.</title>
        <authorList>
            <person name="Wang F."/>
            <person name="Wang J."/>
            <person name="Li S."/>
            <person name="Zhang Y."/>
            <person name="Fang M."/>
            <person name="Ma L."/>
            <person name="Zhao Y."/>
            <person name="Jiang S."/>
        </authorList>
    </citation>
    <scope>NUCLEOTIDE SEQUENCE [LARGE SCALE GENOMIC DNA]</scope>
    <source>
        <strain evidence="2">S2</strain>
        <tissue evidence="2">Leaf</tissue>
    </source>
</reference>
<evidence type="ECO:0000313" key="2">
    <source>
        <dbReference type="EMBL" id="KAB2603551.1"/>
    </source>
</evidence>
<evidence type="ECO:0000313" key="3">
    <source>
        <dbReference type="Proteomes" id="UP000327157"/>
    </source>
</evidence>
<organism evidence="2 3">
    <name type="scientific">Pyrus ussuriensis x Pyrus communis</name>
    <dbReference type="NCBI Taxonomy" id="2448454"/>
    <lineage>
        <taxon>Eukaryota</taxon>
        <taxon>Viridiplantae</taxon>
        <taxon>Streptophyta</taxon>
        <taxon>Embryophyta</taxon>
        <taxon>Tracheophyta</taxon>
        <taxon>Spermatophyta</taxon>
        <taxon>Magnoliopsida</taxon>
        <taxon>eudicotyledons</taxon>
        <taxon>Gunneridae</taxon>
        <taxon>Pentapetalae</taxon>
        <taxon>rosids</taxon>
        <taxon>fabids</taxon>
        <taxon>Rosales</taxon>
        <taxon>Rosaceae</taxon>
        <taxon>Amygdaloideae</taxon>
        <taxon>Maleae</taxon>
        <taxon>Pyrus</taxon>
    </lineage>
</organism>
<protein>
    <submittedName>
        <fullName evidence="2">Uncharacterized protein</fullName>
    </submittedName>
</protein>
<dbReference type="Proteomes" id="UP000327157">
    <property type="component" value="Chromosome 10"/>
</dbReference>
<evidence type="ECO:0000256" key="1">
    <source>
        <dbReference type="SAM" id="MobiDB-lite"/>
    </source>
</evidence>
<name>A0A5N5FPI6_9ROSA</name>
<feature type="region of interest" description="Disordered" evidence="1">
    <location>
        <begin position="42"/>
        <end position="86"/>
    </location>
</feature>
<reference evidence="3" key="2">
    <citation type="submission" date="2019-10" db="EMBL/GenBank/DDBJ databases">
        <title>A de novo genome assembly of a pear dwarfing rootstock.</title>
        <authorList>
            <person name="Wang F."/>
            <person name="Wang J."/>
            <person name="Li S."/>
            <person name="Zhang Y."/>
            <person name="Fang M."/>
            <person name="Ma L."/>
            <person name="Zhao Y."/>
            <person name="Jiang S."/>
        </authorList>
    </citation>
    <scope>NUCLEOTIDE SEQUENCE [LARGE SCALE GENOMIC DNA]</scope>
</reference>
<gene>
    <name evidence="2" type="ORF">D8674_004556</name>
</gene>
<keyword evidence="3" id="KW-1185">Reference proteome</keyword>
<dbReference type="EMBL" id="SMOL01000695">
    <property type="protein sequence ID" value="KAB2603551.1"/>
    <property type="molecule type" value="Genomic_DNA"/>
</dbReference>
<proteinExistence type="predicted"/>
<dbReference type="AlphaFoldDB" id="A0A5N5FPI6"/>